<dbReference type="GO" id="GO:0004672">
    <property type="term" value="F:protein kinase activity"/>
    <property type="evidence" value="ECO:0007669"/>
    <property type="project" value="InterPro"/>
</dbReference>
<dbReference type="GO" id="GO:0005525">
    <property type="term" value="F:GTP binding"/>
    <property type="evidence" value="ECO:0007669"/>
    <property type="project" value="UniProtKB-KW"/>
</dbReference>
<evidence type="ECO:0000256" key="17">
    <source>
        <dbReference type="SAM" id="MobiDB-lite"/>
    </source>
</evidence>
<evidence type="ECO:0000256" key="8">
    <source>
        <dbReference type="ARBA" id="ARBA00023134"/>
    </source>
</evidence>
<dbReference type="InterPro" id="IPR000719">
    <property type="entry name" value="Prot_kinase_dom"/>
</dbReference>
<dbReference type="Pfam" id="PF07701">
    <property type="entry name" value="HNOBA"/>
    <property type="match status" value="1"/>
</dbReference>
<dbReference type="FunFam" id="1.10.510.10:FF:000545">
    <property type="entry name" value="Guanylate cyclase"/>
    <property type="match status" value="1"/>
</dbReference>
<dbReference type="CDD" id="cd07302">
    <property type="entry name" value="CHD"/>
    <property type="match status" value="1"/>
</dbReference>
<accession>A0A336LXX4</accession>
<evidence type="ECO:0000256" key="1">
    <source>
        <dbReference type="ARBA" id="ARBA00001436"/>
    </source>
</evidence>
<dbReference type="GO" id="GO:0004383">
    <property type="term" value="F:guanylate cyclase activity"/>
    <property type="evidence" value="ECO:0007669"/>
    <property type="project" value="UniProtKB-EC"/>
</dbReference>
<keyword evidence="16" id="KW-0175">Coiled coil</keyword>
<evidence type="ECO:0000256" key="14">
    <source>
        <dbReference type="RuleBase" id="RU000405"/>
    </source>
</evidence>
<keyword evidence="11" id="KW-0325">Glycoprotein</keyword>
<dbReference type="VEuPathDB" id="VectorBase:CSON005488"/>
<evidence type="ECO:0000256" key="4">
    <source>
        <dbReference type="ARBA" id="ARBA00022692"/>
    </source>
</evidence>
<feature type="domain" description="Guanylate cyclase" evidence="20">
    <location>
        <begin position="884"/>
        <end position="1013"/>
    </location>
</feature>
<dbReference type="Gene3D" id="3.40.50.2300">
    <property type="match status" value="2"/>
</dbReference>
<keyword evidence="4" id="KW-0812">Transmembrane</keyword>
<dbReference type="EC" id="4.6.1.2" evidence="3 15"/>
<dbReference type="GO" id="GO:0035556">
    <property type="term" value="P:intracellular signal transduction"/>
    <property type="evidence" value="ECO:0007669"/>
    <property type="project" value="InterPro"/>
</dbReference>
<dbReference type="Gene3D" id="3.30.70.1230">
    <property type="entry name" value="Nucleotide cyclase"/>
    <property type="match status" value="1"/>
</dbReference>
<feature type="coiled-coil region" evidence="16">
    <location>
        <begin position="821"/>
        <end position="848"/>
    </location>
</feature>
<evidence type="ECO:0000259" key="19">
    <source>
        <dbReference type="PROSITE" id="PS50011"/>
    </source>
</evidence>
<dbReference type="SUPFAM" id="SSF53822">
    <property type="entry name" value="Periplasmic binding protein-like I"/>
    <property type="match status" value="1"/>
</dbReference>
<keyword evidence="12 14" id="KW-0456">Lyase</keyword>
<keyword evidence="5 18" id="KW-0732">Signal</keyword>
<evidence type="ECO:0000256" key="13">
    <source>
        <dbReference type="ARBA" id="ARBA00023293"/>
    </source>
</evidence>
<keyword evidence="7" id="KW-1133">Transmembrane helix</keyword>
<keyword evidence="9" id="KW-0472">Membrane</keyword>
<dbReference type="SMART" id="SM00044">
    <property type="entry name" value="CYCc"/>
    <property type="match status" value="1"/>
</dbReference>
<evidence type="ECO:0000256" key="9">
    <source>
        <dbReference type="ARBA" id="ARBA00023136"/>
    </source>
</evidence>
<dbReference type="GO" id="GO:0007168">
    <property type="term" value="P:receptor guanylyl cyclase signaling pathway"/>
    <property type="evidence" value="ECO:0007669"/>
    <property type="project" value="TreeGrafter"/>
</dbReference>
<dbReference type="InterPro" id="IPR029787">
    <property type="entry name" value="Nucleotide_cyclase"/>
</dbReference>
<dbReference type="InterPro" id="IPR028082">
    <property type="entry name" value="Peripla_BP_I"/>
</dbReference>
<keyword evidence="13 15" id="KW-0141">cGMP biosynthesis</keyword>
<evidence type="ECO:0000256" key="2">
    <source>
        <dbReference type="ARBA" id="ARBA00004251"/>
    </source>
</evidence>
<keyword evidence="10" id="KW-0675">Receptor</keyword>
<evidence type="ECO:0000259" key="20">
    <source>
        <dbReference type="PROSITE" id="PS50125"/>
    </source>
</evidence>
<dbReference type="GO" id="GO:0005524">
    <property type="term" value="F:ATP binding"/>
    <property type="evidence" value="ECO:0007669"/>
    <property type="project" value="InterPro"/>
</dbReference>
<dbReference type="InterPro" id="IPR050401">
    <property type="entry name" value="Cyclic_nucleotide_synthase"/>
</dbReference>
<dbReference type="SUPFAM" id="SSF56112">
    <property type="entry name" value="Protein kinase-like (PK-like)"/>
    <property type="match status" value="1"/>
</dbReference>
<feature type="chain" id="PRO_5016291387" description="Guanylate cyclase" evidence="18">
    <location>
        <begin position="25"/>
        <end position="1391"/>
    </location>
</feature>
<evidence type="ECO:0000256" key="15">
    <source>
        <dbReference type="RuleBase" id="RU003431"/>
    </source>
</evidence>
<comment type="similarity">
    <text evidence="14">Belongs to the adenylyl cyclase class-4/guanylyl cyclase family.</text>
</comment>
<dbReference type="GO" id="GO:0004016">
    <property type="term" value="F:adenylate cyclase activity"/>
    <property type="evidence" value="ECO:0007669"/>
    <property type="project" value="TreeGrafter"/>
</dbReference>
<sequence length="1391" mass="156733">MTQWPISVLLLLSVVLSHAPGISGKRHHQQSQQQGGSHPYYHQAVTRKTTLTVGYLTAIKGDLKDRQGLAISGALKMALDEVNDSPDILPNVHLALRWNDTRGDTVLATRAMTEMICDGVSTFFGPEGPCHKCSDYMASSIPTFARTEPPDTQVTKSVISLINYYNWKKFSIIYEEVWSTVATSLKDQAKNKNMTINHMEKVVDIRKCCENNWECCRGGYWYSLIQSTMNKTRIYIFLGSPGSLVDMMNTMNSVQLFAKGEYLVIYVDMMTYSPSQTDHFLNRAKSLLVVVSTPPTKNYDVFTAKVREYNAKEPFNFTTPAIFIWAKHVSIYAAYLYDSVKLYAHALDKLLKGENRTLTDEVIYEVASNGTRIVETIIQNGSYKSITGSTIKIDQFGDSEGNFSVLSIQPHLTGEPLRDNFSCNFLMTPVAHFQQGNDFPEYKLINGANINWVGLSRPDDEPSCGYNNEHCQKDDTHIHSMVVAGVLGLVLFCSGVITMSIYRKWKIELEIEGLLWKIHPSEIKGFFNNDIVSSPSKLSLVSAASYGSRCSQQVFTATGRFRGVVVRIKELKFSRKKDISRDIMKEMRLLRELRHDNINSFIGACVEPMRILLVTDYCAKGSLYDIIENEDIKLDKLFIASLVHDLVKAMIYIHTSALGYHGNLKSSNCVVTSRWVLQVTDFGLHDIRNSAENESIGEHQHYRNLLWKAPELLRDPHIYGTQKGDVYAFSIILYEIIGRRGPFGYPYEPKEIIELVKKVPEQGEDPFRPDTDSLLDIDNVEDYVINCIKDCWDEQPEMRPDFPSIRTRLKKMRGGKSKNIMDQMMEMMEKYANNLEEIVNERTRLLCEEKRKTEDLLHRMLPQSVAEKLTKGHGVEPVSYDSVTIYFSDIVGFTAMSATSTPLEVVNFLNDLYTVFDRIIKGYDVYKVETIGDAYMVVSGLPIKNDKNAGEIASMALELLQAVRSHRIAHRPNEILKLRIGMHCGPVVAGVVGLTMPRYCLFGDTVNTASRMESNGEALKIHISPQCKEALDKIGGYITEERGLVNMKGKGEVLTYWLIGANEHAIQKRNVDFGDLPPPLFCRPRKSPKLNLDSRHPSIIGGIHFGAGSRRHSSAFRGGDMESTYSLQGSFIGPRDSPKLINRRIERIPLYLNEDSHTTLEKPESEIPESPEAKINENHSLEIASKRHLFRAIGSTDEYCRFNDSDNVLRESRSLDPFPSALRKRTSDTSAKLNEKMKKKSSVSLEHGFSTISNNPSGTSENDALIETTNNIKIVDSLYKYSNNNCNGSALMEDPNCPLLRQTSLTNHEAEDIPFLTKKWRSLEAIALDEDTSSKTSITKRSIKSWLAGILQGNGFKNSDASLRKVNAIQSVTGVPVFNEMQNSAQKESIV</sequence>
<evidence type="ECO:0000256" key="18">
    <source>
        <dbReference type="SAM" id="SignalP"/>
    </source>
</evidence>
<evidence type="ECO:0000256" key="12">
    <source>
        <dbReference type="ARBA" id="ARBA00023239"/>
    </source>
</evidence>
<evidence type="ECO:0000256" key="11">
    <source>
        <dbReference type="ARBA" id="ARBA00023180"/>
    </source>
</evidence>
<dbReference type="Pfam" id="PF07714">
    <property type="entry name" value="PK_Tyr_Ser-Thr"/>
    <property type="match status" value="1"/>
</dbReference>
<evidence type="ECO:0000256" key="3">
    <source>
        <dbReference type="ARBA" id="ARBA00012202"/>
    </source>
</evidence>
<evidence type="ECO:0000256" key="5">
    <source>
        <dbReference type="ARBA" id="ARBA00022729"/>
    </source>
</evidence>
<evidence type="ECO:0000256" key="16">
    <source>
        <dbReference type="SAM" id="Coils"/>
    </source>
</evidence>
<dbReference type="Gene3D" id="6.10.250.780">
    <property type="match status" value="1"/>
</dbReference>
<keyword evidence="6" id="KW-0547">Nucleotide-binding</keyword>
<dbReference type="PROSITE" id="PS00452">
    <property type="entry name" value="GUANYLATE_CYCLASE_1"/>
    <property type="match status" value="1"/>
</dbReference>
<dbReference type="InterPro" id="IPR018297">
    <property type="entry name" value="A/G_cyclase_CS"/>
</dbReference>
<proteinExistence type="inferred from homology"/>
<dbReference type="GO" id="GO:0001653">
    <property type="term" value="F:peptide receptor activity"/>
    <property type="evidence" value="ECO:0007669"/>
    <property type="project" value="TreeGrafter"/>
</dbReference>
<dbReference type="InterPro" id="IPR001245">
    <property type="entry name" value="Ser-Thr/Tyr_kinase_cat_dom"/>
</dbReference>
<dbReference type="PANTHER" id="PTHR11920">
    <property type="entry name" value="GUANYLYL CYCLASE"/>
    <property type="match status" value="1"/>
</dbReference>
<dbReference type="SUPFAM" id="SSF55073">
    <property type="entry name" value="Nucleotide cyclase"/>
    <property type="match status" value="1"/>
</dbReference>
<dbReference type="Pfam" id="PF01094">
    <property type="entry name" value="ANF_receptor"/>
    <property type="match status" value="2"/>
</dbReference>
<dbReference type="FunFam" id="3.30.70.1230:FF:000019">
    <property type="entry name" value="Guanylate cyclase"/>
    <property type="match status" value="1"/>
</dbReference>
<dbReference type="Pfam" id="PF00211">
    <property type="entry name" value="Guanylate_cyc"/>
    <property type="match status" value="1"/>
</dbReference>
<dbReference type="PROSITE" id="PS50125">
    <property type="entry name" value="GUANYLATE_CYCLASE_2"/>
    <property type="match status" value="1"/>
</dbReference>
<feature type="signal peptide" evidence="18">
    <location>
        <begin position="1"/>
        <end position="24"/>
    </location>
</feature>
<protein>
    <recommendedName>
        <fullName evidence="3 15">Guanylate cyclase</fullName>
        <ecNumber evidence="3 15">4.6.1.2</ecNumber>
    </recommendedName>
</protein>
<feature type="region of interest" description="Disordered" evidence="17">
    <location>
        <begin position="1219"/>
        <end position="1240"/>
    </location>
</feature>
<name>A0A336LXX4_CULSO</name>
<dbReference type="PANTHER" id="PTHR11920:SF474">
    <property type="entry name" value="RECEPTOR-TYPE GUANYLATE CYCLASE GYC76C"/>
    <property type="match status" value="1"/>
</dbReference>
<feature type="domain" description="Protein kinase" evidence="19">
    <location>
        <begin position="540"/>
        <end position="809"/>
    </location>
</feature>
<gene>
    <name evidence="21" type="primary">CSON005488</name>
</gene>
<reference evidence="21" key="1">
    <citation type="submission" date="2018-07" db="EMBL/GenBank/DDBJ databases">
        <authorList>
            <person name="Quirk P.G."/>
            <person name="Krulwich T.A."/>
        </authorList>
    </citation>
    <scope>NUCLEOTIDE SEQUENCE</scope>
</reference>
<dbReference type="Gene3D" id="1.10.510.10">
    <property type="entry name" value="Transferase(Phosphotransferase) domain 1"/>
    <property type="match status" value="1"/>
</dbReference>
<dbReference type="PROSITE" id="PS50011">
    <property type="entry name" value="PROTEIN_KINASE_DOM"/>
    <property type="match status" value="1"/>
</dbReference>
<dbReference type="GO" id="GO:0005886">
    <property type="term" value="C:plasma membrane"/>
    <property type="evidence" value="ECO:0007669"/>
    <property type="project" value="UniProtKB-SubCell"/>
</dbReference>
<organism evidence="21">
    <name type="scientific">Culicoides sonorensis</name>
    <name type="common">Biting midge</name>
    <dbReference type="NCBI Taxonomy" id="179676"/>
    <lineage>
        <taxon>Eukaryota</taxon>
        <taxon>Metazoa</taxon>
        <taxon>Ecdysozoa</taxon>
        <taxon>Arthropoda</taxon>
        <taxon>Hexapoda</taxon>
        <taxon>Insecta</taxon>
        <taxon>Pterygota</taxon>
        <taxon>Neoptera</taxon>
        <taxon>Endopterygota</taxon>
        <taxon>Diptera</taxon>
        <taxon>Nematocera</taxon>
        <taxon>Chironomoidea</taxon>
        <taxon>Ceratopogonidae</taxon>
        <taxon>Ceratopogoninae</taxon>
        <taxon>Culicoides</taxon>
        <taxon>Monoculicoides</taxon>
    </lineage>
</organism>
<comment type="subcellular location">
    <subcellularLocation>
        <location evidence="2">Cell membrane</location>
        <topology evidence="2">Single-pass type I membrane protein</topology>
    </subcellularLocation>
</comment>
<evidence type="ECO:0000256" key="10">
    <source>
        <dbReference type="ARBA" id="ARBA00023170"/>
    </source>
</evidence>
<dbReference type="EMBL" id="UFQT01000216">
    <property type="protein sequence ID" value="SSX21841.1"/>
    <property type="molecule type" value="Genomic_DNA"/>
</dbReference>
<evidence type="ECO:0000256" key="7">
    <source>
        <dbReference type="ARBA" id="ARBA00022989"/>
    </source>
</evidence>
<dbReference type="InterPro" id="IPR001054">
    <property type="entry name" value="A/G_cyclase"/>
</dbReference>
<dbReference type="InterPro" id="IPR001828">
    <property type="entry name" value="ANF_lig-bd_rcpt"/>
</dbReference>
<keyword evidence="8" id="KW-0342">GTP-binding</keyword>
<dbReference type="OMA" id="PTDEPMC"/>
<dbReference type="CDD" id="cd14042">
    <property type="entry name" value="PK_GC-A_B"/>
    <property type="match status" value="1"/>
</dbReference>
<comment type="catalytic activity">
    <reaction evidence="1 15">
        <text>GTP = 3',5'-cyclic GMP + diphosphate</text>
        <dbReference type="Rhea" id="RHEA:13665"/>
        <dbReference type="ChEBI" id="CHEBI:33019"/>
        <dbReference type="ChEBI" id="CHEBI:37565"/>
        <dbReference type="ChEBI" id="CHEBI:57746"/>
        <dbReference type="EC" id="4.6.1.2"/>
    </reaction>
</comment>
<evidence type="ECO:0000256" key="6">
    <source>
        <dbReference type="ARBA" id="ARBA00022741"/>
    </source>
</evidence>
<dbReference type="InterPro" id="IPR011645">
    <property type="entry name" value="HNOB_dom_associated"/>
</dbReference>
<dbReference type="InterPro" id="IPR011009">
    <property type="entry name" value="Kinase-like_dom_sf"/>
</dbReference>
<evidence type="ECO:0000313" key="21">
    <source>
        <dbReference type="EMBL" id="SSX21841.1"/>
    </source>
</evidence>